<dbReference type="GO" id="GO:0004601">
    <property type="term" value="F:peroxidase activity"/>
    <property type="evidence" value="ECO:0007669"/>
    <property type="project" value="InterPro"/>
</dbReference>
<dbReference type="Gene3D" id="1.10.520.10">
    <property type="match status" value="1"/>
</dbReference>
<dbReference type="InterPro" id="IPR010255">
    <property type="entry name" value="Haem_peroxidase_sf"/>
</dbReference>
<accession>R7W9D9</accession>
<dbReference type="EnsemblPlants" id="EMT14454">
    <property type="protein sequence ID" value="EMT14454"/>
    <property type="gene ID" value="F775_23695"/>
</dbReference>
<evidence type="ECO:0000256" key="1">
    <source>
        <dbReference type="ARBA" id="ARBA00022837"/>
    </source>
</evidence>
<evidence type="ECO:0000313" key="2">
    <source>
        <dbReference type="EnsemblPlants" id="EMT14454"/>
    </source>
</evidence>
<dbReference type="GO" id="GO:0006979">
    <property type="term" value="P:response to oxidative stress"/>
    <property type="evidence" value="ECO:0007669"/>
    <property type="project" value="InterPro"/>
</dbReference>
<dbReference type="SUPFAM" id="SSF48113">
    <property type="entry name" value="Heme-dependent peroxidases"/>
    <property type="match status" value="1"/>
</dbReference>
<reference evidence="2" key="1">
    <citation type="submission" date="2015-06" db="UniProtKB">
        <authorList>
            <consortium name="EnsemblPlants"/>
        </authorList>
    </citation>
    <scope>IDENTIFICATION</scope>
</reference>
<dbReference type="AlphaFoldDB" id="R7W9D9"/>
<protein>
    <submittedName>
        <fullName evidence="2">Peroxidase 21</fullName>
    </submittedName>
</protein>
<organism evidence="2">
    <name type="scientific">Aegilops tauschii</name>
    <name type="common">Tausch's goatgrass</name>
    <name type="synonym">Aegilops squarrosa</name>
    <dbReference type="NCBI Taxonomy" id="37682"/>
    <lineage>
        <taxon>Eukaryota</taxon>
        <taxon>Viridiplantae</taxon>
        <taxon>Streptophyta</taxon>
        <taxon>Embryophyta</taxon>
        <taxon>Tracheophyta</taxon>
        <taxon>Spermatophyta</taxon>
        <taxon>Magnoliopsida</taxon>
        <taxon>Liliopsida</taxon>
        <taxon>Poales</taxon>
        <taxon>Poaceae</taxon>
        <taxon>BOP clade</taxon>
        <taxon>Pooideae</taxon>
        <taxon>Triticodae</taxon>
        <taxon>Triticeae</taxon>
        <taxon>Triticinae</taxon>
        <taxon>Aegilops</taxon>
    </lineage>
</organism>
<proteinExistence type="predicted"/>
<dbReference type="ExpressionAtlas" id="R7W9D9">
    <property type="expression patterns" value="baseline"/>
</dbReference>
<sequence length="89" mass="9585">MGLSSSLAPVASALLFLCCFTARNAAAASGDGGGGGGLRLNYYSESCPRAEEIVKEQVRRLYEEHGNTAVSWLRAPFPDRTAKYRKRCG</sequence>
<dbReference type="GO" id="GO:0020037">
    <property type="term" value="F:heme binding"/>
    <property type="evidence" value="ECO:0007669"/>
    <property type="project" value="InterPro"/>
</dbReference>
<name>R7W9D9_AEGTA</name>
<keyword evidence="1" id="KW-0106">Calcium</keyword>